<comment type="caution">
    <text evidence="1">The sequence shown here is derived from an EMBL/GenBank/DDBJ whole genome shotgun (WGS) entry which is preliminary data.</text>
</comment>
<proteinExistence type="predicted"/>
<protein>
    <submittedName>
        <fullName evidence="1">Uncharacterized protein</fullName>
    </submittedName>
</protein>
<keyword evidence="2" id="KW-1185">Reference proteome</keyword>
<accession>G9P9G7</accession>
<name>G9P9G7_HYPAI</name>
<reference evidence="1 2" key="1">
    <citation type="journal article" date="2011" name="Genome Biol.">
        <title>Comparative genome sequence analysis underscores mycoparasitism as the ancestral life style of Trichoderma.</title>
        <authorList>
            <person name="Kubicek C.P."/>
            <person name="Herrera-Estrella A."/>
            <person name="Seidl-Seiboth V."/>
            <person name="Martinez D.A."/>
            <person name="Druzhinina I.S."/>
            <person name="Thon M."/>
            <person name="Zeilinger S."/>
            <person name="Casas-Flores S."/>
            <person name="Horwitz B.A."/>
            <person name="Mukherjee P.K."/>
            <person name="Mukherjee M."/>
            <person name="Kredics L."/>
            <person name="Alcaraz L.D."/>
            <person name="Aerts A."/>
            <person name="Antal Z."/>
            <person name="Atanasova L."/>
            <person name="Cervantes-Badillo M.G."/>
            <person name="Challacombe J."/>
            <person name="Chertkov O."/>
            <person name="McCluskey K."/>
            <person name="Coulpier F."/>
            <person name="Deshpande N."/>
            <person name="von Doehren H."/>
            <person name="Ebbole D.J."/>
            <person name="Esquivel-Naranjo E.U."/>
            <person name="Fekete E."/>
            <person name="Flipphi M."/>
            <person name="Glaser F."/>
            <person name="Gomez-Rodriguez E.Y."/>
            <person name="Gruber S."/>
            <person name="Han C."/>
            <person name="Henrissat B."/>
            <person name="Hermosa R."/>
            <person name="Hernandez-Onate M."/>
            <person name="Karaffa L."/>
            <person name="Kosti I."/>
            <person name="Le Crom S."/>
            <person name="Lindquist E."/>
            <person name="Lucas S."/>
            <person name="Luebeck M."/>
            <person name="Luebeck P.S."/>
            <person name="Margeot A."/>
            <person name="Metz B."/>
            <person name="Misra M."/>
            <person name="Nevalainen H."/>
            <person name="Omann M."/>
            <person name="Packer N."/>
            <person name="Perrone G."/>
            <person name="Uresti-Rivera E.E."/>
            <person name="Salamov A."/>
            <person name="Schmoll M."/>
            <person name="Seiboth B."/>
            <person name="Shapiro H."/>
            <person name="Sukno S."/>
            <person name="Tamayo-Ramos J.A."/>
            <person name="Tisch D."/>
            <person name="Wiest A."/>
            <person name="Wilkinson H.H."/>
            <person name="Zhang M."/>
            <person name="Coutinho P.M."/>
            <person name="Kenerley C.M."/>
            <person name="Monte E."/>
            <person name="Baker S.E."/>
            <person name="Grigoriev I.V."/>
        </authorList>
    </citation>
    <scope>NUCLEOTIDE SEQUENCE [LARGE SCALE GENOMIC DNA]</scope>
    <source>
        <strain evidence="2">ATCC 20476 / IMI 206040</strain>
    </source>
</reference>
<evidence type="ECO:0000313" key="2">
    <source>
        <dbReference type="Proteomes" id="UP000005426"/>
    </source>
</evidence>
<dbReference type="Proteomes" id="UP000005426">
    <property type="component" value="Unassembled WGS sequence"/>
</dbReference>
<evidence type="ECO:0000313" key="1">
    <source>
        <dbReference type="EMBL" id="EHK40290.1"/>
    </source>
</evidence>
<dbReference type="AlphaFoldDB" id="G9P9G7"/>
<dbReference type="HOGENOM" id="CLU_2979380_0_0_1"/>
<gene>
    <name evidence="1" type="ORF">TRIATDRAFT_260019</name>
</gene>
<sequence>MKGKQGERAHISIDPLHQMICGRLHEASMVAALNTNMGVLPPVSTEWHSLQQAAPLRL</sequence>
<organism evidence="1 2">
    <name type="scientific">Hypocrea atroviridis (strain ATCC 20476 / IMI 206040)</name>
    <name type="common">Trichoderma atroviride</name>
    <dbReference type="NCBI Taxonomy" id="452589"/>
    <lineage>
        <taxon>Eukaryota</taxon>
        <taxon>Fungi</taxon>
        <taxon>Dikarya</taxon>
        <taxon>Ascomycota</taxon>
        <taxon>Pezizomycotina</taxon>
        <taxon>Sordariomycetes</taxon>
        <taxon>Hypocreomycetidae</taxon>
        <taxon>Hypocreales</taxon>
        <taxon>Hypocreaceae</taxon>
        <taxon>Trichoderma</taxon>
    </lineage>
</organism>
<dbReference type="EMBL" id="ABDG02000028">
    <property type="protein sequence ID" value="EHK40290.1"/>
    <property type="molecule type" value="Genomic_DNA"/>
</dbReference>